<gene>
    <name evidence="1" type="ORF">QVN81_01480</name>
    <name evidence="2" type="ORF">QVN84_01470</name>
</gene>
<organism evidence="2 4">
    <name type="scientific">Leyella lascolaii</name>
    <dbReference type="NCBI Taxonomy" id="1776379"/>
    <lineage>
        <taxon>Bacteria</taxon>
        <taxon>Pseudomonadati</taxon>
        <taxon>Bacteroidota</taxon>
        <taxon>Bacteroidia</taxon>
        <taxon>Bacteroidales</taxon>
        <taxon>Prevotellaceae</taxon>
        <taxon>Leyella</taxon>
    </lineage>
</organism>
<keyword evidence="3" id="KW-1185">Reference proteome</keyword>
<protein>
    <submittedName>
        <fullName evidence="2">Membrane dipeptidase</fullName>
        <ecNumber evidence="2">3.4.13.-</ecNumber>
    </submittedName>
</protein>
<dbReference type="Pfam" id="PF07722">
    <property type="entry name" value="Peptidase_C26"/>
    <property type="match status" value="1"/>
</dbReference>
<dbReference type="SUPFAM" id="SSF52317">
    <property type="entry name" value="Class I glutamine amidotransferase-like"/>
    <property type="match status" value="1"/>
</dbReference>
<dbReference type="Gene3D" id="3.20.20.140">
    <property type="entry name" value="Metal-dependent hydrolases"/>
    <property type="match status" value="1"/>
</dbReference>
<dbReference type="EMBL" id="JAUEIF010000001">
    <property type="protein sequence ID" value="MDN0024194.1"/>
    <property type="molecule type" value="Genomic_DNA"/>
</dbReference>
<dbReference type="InterPro" id="IPR008257">
    <property type="entry name" value="Pept_M19"/>
</dbReference>
<dbReference type="Proteomes" id="UP001167831">
    <property type="component" value="Unassembled WGS sequence"/>
</dbReference>
<dbReference type="InterPro" id="IPR011697">
    <property type="entry name" value="Peptidase_C26"/>
</dbReference>
<reference evidence="2" key="2">
    <citation type="submission" date="2023-08" db="EMBL/GenBank/DDBJ databases">
        <title>Identification and characterization of horizontal gene transfer across gut microbiota members of farm animals based on homology search.</title>
        <authorList>
            <person name="Schwarzerova J."/>
            <person name="Nykrynova M."/>
            <person name="Jureckova K."/>
            <person name="Cejkova D."/>
            <person name="Rychlik I."/>
        </authorList>
    </citation>
    <scope>NUCLEOTIDE SEQUENCE</scope>
    <source>
        <strain evidence="2">ET15</strain>
        <strain evidence="1">ET37</strain>
    </source>
</reference>
<comment type="caution">
    <text evidence="2">The sequence shown here is derived from an EMBL/GenBank/DDBJ whole genome shotgun (WGS) entry which is preliminary data.</text>
</comment>
<accession>A0AAW7JG98</accession>
<dbReference type="Gene3D" id="3.40.50.880">
    <property type="match status" value="1"/>
</dbReference>
<dbReference type="SUPFAM" id="SSF51556">
    <property type="entry name" value="Metallo-dependent hydrolases"/>
    <property type="match status" value="1"/>
</dbReference>
<dbReference type="PROSITE" id="PS51365">
    <property type="entry name" value="RENAL_DIPEPTIDASE_2"/>
    <property type="match status" value="1"/>
</dbReference>
<dbReference type="CDD" id="cd01745">
    <property type="entry name" value="GATase1_2"/>
    <property type="match status" value="1"/>
</dbReference>
<keyword evidence="2" id="KW-0645">Protease</keyword>
<dbReference type="EMBL" id="JAUEIE010000001">
    <property type="protein sequence ID" value="MDN0021698.1"/>
    <property type="molecule type" value="Genomic_DNA"/>
</dbReference>
<dbReference type="EC" id="3.4.13.-" evidence="2"/>
<dbReference type="PROSITE" id="PS51273">
    <property type="entry name" value="GATASE_TYPE_1"/>
    <property type="match status" value="1"/>
</dbReference>
<dbReference type="InterPro" id="IPR032466">
    <property type="entry name" value="Metal_Hydrolase"/>
</dbReference>
<evidence type="ECO:0000313" key="1">
    <source>
        <dbReference type="EMBL" id="MDN0021698.1"/>
    </source>
</evidence>
<dbReference type="PANTHER" id="PTHR10443">
    <property type="entry name" value="MICROSOMAL DIPEPTIDASE"/>
    <property type="match status" value="1"/>
</dbReference>
<dbReference type="PANTHER" id="PTHR10443:SF12">
    <property type="entry name" value="DIPEPTIDASE"/>
    <property type="match status" value="1"/>
</dbReference>
<reference evidence="2" key="1">
    <citation type="submission" date="2023-06" db="EMBL/GenBank/DDBJ databases">
        <authorList>
            <person name="Zeman M."/>
            <person name="Kubasova T."/>
            <person name="Jahodarova E."/>
            <person name="Nykrynova M."/>
            <person name="Rychlik I."/>
        </authorList>
    </citation>
    <scope>NUCLEOTIDE SEQUENCE</scope>
    <source>
        <strain evidence="2">ET15</strain>
        <strain evidence="1">ET37</strain>
    </source>
</reference>
<dbReference type="InterPro" id="IPR029062">
    <property type="entry name" value="Class_I_gatase-like"/>
</dbReference>
<evidence type="ECO:0000313" key="3">
    <source>
        <dbReference type="Proteomes" id="UP001167831"/>
    </source>
</evidence>
<keyword evidence="2" id="KW-0224">Dipeptidase</keyword>
<evidence type="ECO:0000313" key="2">
    <source>
        <dbReference type="EMBL" id="MDN0024194.1"/>
    </source>
</evidence>
<proteinExistence type="predicted"/>
<dbReference type="GO" id="GO:0006508">
    <property type="term" value="P:proteolysis"/>
    <property type="evidence" value="ECO:0007669"/>
    <property type="project" value="InterPro"/>
</dbReference>
<dbReference type="CDD" id="cd01301">
    <property type="entry name" value="rDP_like"/>
    <property type="match status" value="1"/>
</dbReference>
<dbReference type="AlphaFoldDB" id="A0AAW7JG98"/>
<dbReference type="Proteomes" id="UP001168478">
    <property type="component" value="Unassembled WGS sequence"/>
</dbReference>
<dbReference type="RefSeq" id="WP_289824501.1">
    <property type="nucleotide sequence ID" value="NZ_JAUEIE010000001.1"/>
</dbReference>
<evidence type="ECO:0000313" key="4">
    <source>
        <dbReference type="Proteomes" id="UP001168478"/>
    </source>
</evidence>
<name>A0AAW7JG98_9BACT</name>
<dbReference type="GO" id="GO:0070573">
    <property type="term" value="F:metallodipeptidase activity"/>
    <property type="evidence" value="ECO:0007669"/>
    <property type="project" value="InterPro"/>
</dbReference>
<dbReference type="Pfam" id="PF01244">
    <property type="entry name" value="Peptidase_M19"/>
    <property type="match status" value="1"/>
</dbReference>
<sequence>MKSFDLNAITKDIYSVYPEAERKPLIGITANYTDGDASLRDRYYTQIADAGGVPVIIPPLADKDIIINTLDNIDALLLTGGADHNPLWSGQQPHPALHNINQARDLPELLATRLACNRQMPILGICRGMQTIAIALGGEVCQDIPHTPQLIKHSQEADRTEPTHSVDIEPDSALHGIFGTDRIFVNSFHHQAVTSPGKGMRITATAPDGTAEAMESTCHKPVIGVQWHPEWMGTDGLPLFRWLVDEARLFSEAKRTHASTLTLDTHCDTPMFFSQGIRFEQRDPRILVDLHKMDDGRQDAVTMVAYLPQPAEGQKFADVAQFGTESPKDYADLIFDKIEDIAARNAGHLSIARTPADLYEAKRLGRKSIMLGIENGLAIEDSLDNIDHFAHRGMVYMTLCHNGDNAICDSARRSKGTHGGVSAFGAEVIRRMNDLGVMVDMSHAGEKSFYDALSISRAPIVCSHSNCRALCDVPRNLTDDQLRAIARKGGVVHITLYHGFLRTAGEASILDAIAHLEHAISIMGTAHVGIGTDFDGDGGVSGMADSSEMINFTRMLLRRRYSPEDIALIWGGNWLRVMDTVKGMAATTA</sequence>
<keyword evidence="2" id="KW-0378">Hydrolase</keyword>